<evidence type="ECO:0000256" key="4">
    <source>
        <dbReference type="ARBA" id="ARBA00023180"/>
    </source>
</evidence>
<comment type="caution">
    <text evidence="6">The sequence shown here is derived from an EMBL/GenBank/DDBJ whole genome shotgun (WGS) entry which is preliminary data.</text>
</comment>
<dbReference type="Pfam" id="PF03088">
    <property type="entry name" value="Str_synth"/>
    <property type="match status" value="1"/>
</dbReference>
<dbReference type="SUPFAM" id="SSF63829">
    <property type="entry name" value="Calcium-dependent phosphotriesterase"/>
    <property type="match status" value="1"/>
</dbReference>
<dbReference type="PANTHER" id="PTHR10426">
    <property type="entry name" value="STRICTOSIDINE SYNTHASE-RELATED"/>
    <property type="match status" value="1"/>
</dbReference>
<comment type="similarity">
    <text evidence="2">Belongs to the strictosidine synthase family.</text>
</comment>
<dbReference type="EMBL" id="SDAM02000122">
    <property type="protein sequence ID" value="KAH6828552.1"/>
    <property type="molecule type" value="Genomic_DNA"/>
</dbReference>
<keyword evidence="3" id="KW-0926">Vacuole</keyword>
<evidence type="ECO:0000259" key="5">
    <source>
        <dbReference type="Pfam" id="PF03088"/>
    </source>
</evidence>
<proteinExistence type="inferred from homology"/>
<evidence type="ECO:0000256" key="3">
    <source>
        <dbReference type="ARBA" id="ARBA00022554"/>
    </source>
</evidence>
<dbReference type="GO" id="GO:0005773">
    <property type="term" value="C:vacuole"/>
    <property type="evidence" value="ECO:0007669"/>
    <property type="project" value="UniProtKB-SubCell"/>
</dbReference>
<dbReference type="InterPro" id="IPR018119">
    <property type="entry name" value="Strictosidine_synth_cons-reg"/>
</dbReference>
<evidence type="ECO:0000256" key="2">
    <source>
        <dbReference type="ARBA" id="ARBA00009191"/>
    </source>
</evidence>
<dbReference type="Pfam" id="PF20067">
    <property type="entry name" value="SSL_N"/>
    <property type="match status" value="1"/>
</dbReference>
<dbReference type="PANTHER" id="PTHR10426:SF68">
    <property type="entry name" value="OS07G0614000 PROTEIN"/>
    <property type="match status" value="1"/>
</dbReference>
<dbReference type="GO" id="GO:0012505">
    <property type="term" value="C:endomembrane system"/>
    <property type="evidence" value="ECO:0007669"/>
    <property type="project" value="TreeGrafter"/>
</dbReference>
<accession>A0AAD4P7F5</accession>
<gene>
    <name evidence="6" type="ORF">C2S53_013800</name>
</gene>
<dbReference type="Proteomes" id="UP001190926">
    <property type="component" value="Unassembled WGS sequence"/>
</dbReference>
<protein>
    <recommendedName>
        <fullName evidence="5">Strictosidine synthase conserved region domain-containing protein</fullName>
    </recommendedName>
</protein>
<dbReference type="Gene3D" id="2.120.10.30">
    <property type="entry name" value="TolB, C-terminal domain"/>
    <property type="match status" value="1"/>
</dbReference>
<keyword evidence="4" id="KW-0325">Glycoprotein</keyword>
<dbReference type="InterPro" id="IPR011042">
    <property type="entry name" value="6-blade_b-propeller_TolB-like"/>
</dbReference>
<evidence type="ECO:0000256" key="1">
    <source>
        <dbReference type="ARBA" id="ARBA00004116"/>
    </source>
</evidence>
<name>A0AAD4P7F5_PERFH</name>
<evidence type="ECO:0000313" key="6">
    <source>
        <dbReference type="EMBL" id="KAH6828552.1"/>
    </source>
</evidence>
<keyword evidence="7" id="KW-1185">Reference proteome</keyword>
<evidence type="ECO:0000313" key="7">
    <source>
        <dbReference type="Proteomes" id="UP001190926"/>
    </source>
</evidence>
<feature type="domain" description="Strictosidine synthase conserved region" evidence="5">
    <location>
        <begin position="151"/>
        <end position="234"/>
    </location>
</feature>
<sequence length="361" mass="39972">MALITFSRIVIVCVVAVALQLIFSSSPYPIYLENPPPSSLLPAPPSNSKLQDVIKLGEGLLKQPEDVAVDKNGVLYTVTRDGSVQRLHRNGTWENWWQTHSPSLLGITTTAAGDLIVCDANQGLLKVSEEGVKVISSHVDSAKIRFADDVIESSDGTLYFSDASSKFGFDSWTLDLLETEPNGRLLKYDPSTNTTSLVLHSLAFANGVALSANQDYLVVCETWKYRCLKYWLEGDKKGETEIFVDRLPARPDNINLAPDGSFWIALLESTPVWPRFVYKLAAFKYLARAFPKMFSNWVIKIVDKSMVVNVGSDGKIIRGFDDPTGKVMKFVTSAVEFEGHLYFGSLYNDFVGKLPLPLSST</sequence>
<dbReference type="FunFam" id="2.120.10.30:FF:000066">
    <property type="entry name" value="ABC transporter permease protein"/>
    <property type="match status" value="1"/>
</dbReference>
<organism evidence="6 7">
    <name type="scientific">Perilla frutescens var. hirtella</name>
    <name type="common">Perilla citriodora</name>
    <name type="synonym">Perilla setoyensis</name>
    <dbReference type="NCBI Taxonomy" id="608512"/>
    <lineage>
        <taxon>Eukaryota</taxon>
        <taxon>Viridiplantae</taxon>
        <taxon>Streptophyta</taxon>
        <taxon>Embryophyta</taxon>
        <taxon>Tracheophyta</taxon>
        <taxon>Spermatophyta</taxon>
        <taxon>Magnoliopsida</taxon>
        <taxon>eudicotyledons</taxon>
        <taxon>Gunneridae</taxon>
        <taxon>Pentapetalae</taxon>
        <taxon>asterids</taxon>
        <taxon>lamiids</taxon>
        <taxon>Lamiales</taxon>
        <taxon>Lamiaceae</taxon>
        <taxon>Nepetoideae</taxon>
        <taxon>Elsholtzieae</taxon>
        <taxon>Perilla</taxon>
    </lineage>
</organism>
<dbReference type="GO" id="GO:0016787">
    <property type="term" value="F:hydrolase activity"/>
    <property type="evidence" value="ECO:0007669"/>
    <property type="project" value="TreeGrafter"/>
</dbReference>
<dbReference type="AlphaFoldDB" id="A0AAD4P7F5"/>
<comment type="subcellular location">
    <subcellularLocation>
        <location evidence="1">Vacuole</location>
    </subcellularLocation>
</comment>
<reference evidence="6 7" key="1">
    <citation type="journal article" date="2021" name="Nat. Commun.">
        <title>Incipient diploidization of the medicinal plant Perilla within 10,000 years.</title>
        <authorList>
            <person name="Zhang Y."/>
            <person name="Shen Q."/>
            <person name="Leng L."/>
            <person name="Zhang D."/>
            <person name="Chen S."/>
            <person name="Shi Y."/>
            <person name="Ning Z."/>
            <person name="Chen S."/>
        </authorList>
    </citation>
    <scope>NUCLEOTIDE SEQUENCE [LARGE SCALE GENOMIC DNA]</scope>
    <source>
        <strain evidence="7">cv. PC099</strain>
    </source>
</reference>